<proteinExistence type="predicted"/>
<accession>A0A4R1HA67</accession>
<dbReference type="EMBL" id="SMFX01000001">
    <property type="protein sequence ID" value="TCK17393.1"/>
    <property type="molecule type" value="Genomic_DNA"/>
</dbReference>
<sequence>MQGTLPAWMLISGTVKFCHLNDSWKEIEDDFRLKFYLPDGQQLSRPGYARLLKREIKW</sequence>
<organism evidence="1 2">
    <name type="scientific">Thiogranum longum</name>
    <dbReference type="NCBI Taxonomy" id="1537524"/>
    <lineage>
        <taxon>Bacteria</taxon>
        <taxon>Pseudomonadati</taxon>
        <taxon>Pseudomonadota</taxon>
        <taxon>Gammaproteobacteria</taxon>
        <taxon>Chromatiales</taxon>
        <taxon>Ectothiorhodospiraceae</taxon>
        <taxon>Thiogranum</taxon>
    </lineage>
</organism>
<dbReference type="AlphaFoldDB" id="A0A4R1HA67"/>
<name>A0A4R1HA67_9GAMM</name>
<reference evidence="1 2" key="1">
    <citation type="submission" date="2019-03" db="EMBL/GenBank/DDBJ databases">
        <title>Genomic Encyclopedia of Type Strains, Phase IV (KMG-IV): sequencing the most valuable type-strain genomes for metagenomic binning, comparative biology and taxonomic classification.</title>
        <authorList>
            <person name="Goeker M."/>
        </authorList>
    </citation>
    <scope>NUCLEOTIDE SEQUENCE [LARGE SCALE GENOMIC DNA]</scope>
    <source>
        <strain evidence="1 2">DSM 19610</strain>
    </source>
</reference>
<gene>
    <name evidence="1" type="ORF">DFR30_0623</name>
</gene>
<evidence type="ECO:0000313" key="2">
    <source>
        <dbReference type="Proteomes" id="UP000295707"/>
    </source>
</evidence>
<protein>
    <submittedName>
        <fullName evidence="1">Uncharacterized protein</fullName>
    </submittedName>
</protein>
<evidence type="ECO:0000313" key="1">
    <source>
        <dbReference type="EMBL" id="TCK17393.1"/>
    </source>
</evidence>
<keyword evidence="2" id="KW-1185">Reference proteome</keyword>
<dbReference type="Proteomes" id="UP000295707">
    <property type="component" value="Unassembled WGS sequence"/>
</dbReference>
<comment type="caution">
    <text evidence="1">The sequence shown here is derived from an EMBL/GenBank/DDBJ whole genome shotgun (WGS) entry which is preliminary data.</text>
</comment>